<dbReference type="SUPFAM" id="SSF56112">
    <property type="entry name" value="Protein kinase-like (PK-like)"/>
    <property type="match status" value="1"/>
</dbReference>
<evidence type="ECO:0000313" key="2">
    <source>
        <dbReference type="EMBL" id="MFC4005962.1"/>
    </source>
</evidence>
<dbReference type="EMBL" id="JBHSBI010000001">
    <property type="protein sequence ID" value="MFC4005962.1"/>
    <property type="molecule type" value="Genomic_DNA"/>
</dbReference>
<reference evidence="3" key="1">
    <citation type="journal article" date="2019" name="Int. J. Syst. Evol. Microbiol.">
        <title>The Global Catalogue of Microorganisms (GCM) 10K type strain sequencing project: providing services to taxonomists for standard genome sequencing and annotation.</title>
        <authorList>
            <consortium name="The Broad Institute Genomics Platform"/>
            <consortium name="The Broad Institute Genome Sequencing Center for Infectious Disease"/>
            <person name="Wu L."/>
            <person name="Ma J."/>
        </authorList>
    </citation>
    <scope>NUCLEOTIDE SEQUENCE [LARGE SCALE GENOMIC DNA]</scope>
    <source>
        <strain evidence="3">TBRC 1276</strain>
    </source>
</reference>
<accession>A0ABV8FZZ9</accession>
<feature type="domain" description="Aminoglycoside phosphotransferase" evidence="1">
    <location>
        <begin position="62"/>
        <end position="243"/>
    </location>
</feature>
<organism evidence="2 3">
    <name type="scientific">Nonomuraea purpurea</name>
    <dbReference type="NCBI Taxonomy" id="1849276"/>
    <lineage>
        <taxon>Bacteria</taxon>
        <taxon>Bacillati</taxon>
        <taxon>Actinomycetota</taxon>
        <taxon>Actinomycetes</taxon>
        <taxon>Streptosporangiales</taxon>
        <taxon>Streptosporangiaceae</taxon>
        <taxon>Nonomuraea</taxon>
    </lineage>
</organism>
<evidence type="ECO:0000259" key="1">
    <source>
        <dbReference type="Pfam" id="PF01636"/>
    </source>
</evidence>
<dbReference type="InterPro" id="IPR002575">
    <property type="entry name" value="Aminoglycoside_PTrfase"/>
</dbReference>
<evidence type="ECO:0000313" key="3">
    <source>
        <dbReference type="Proteomes" id="UP001595851"/>
    </source>
</evidence>
<dbReference type="InterPro" id="IPR051678">
    <property type="entry name" value="AGP_Transferase"/>
</dbReference>
<dbReference type="Proteomes" id="UP001595851">
    <property type="component" value="Unassembled WGS sequence"/>
</dbReference>
<gene>
    <name evidence="2" type="ORF">ACFOY2_01920</name>
</gene>
<comment type="caution">
    <text evidence="2">The sequence shown here is derived from an EMBL/GenBank/DDBJ whole genome shotgun (WGS) entry which is preliminary data.</text>
</comment>
<name>A0ABV8FZZ9_9ACTN</name>
<dbReference type="InterPro" id="IPR011009">
    <property type="entry name" value="Kinase-like_dom_sf"/>
</dbReference>
<dbReference type="Pfam" id="PF01636">
    <property type="entry name" value="APH"/>
    <property type="match status" value="1"/>
</dbReference>
<dbReference type="RefSeq" id="WP_379526128.1">
    <property type="nucleotide sequence ID" value="NZ_JBHSBI010000001.1"/>
</dbReference>
<protein>
    <submittedName>
        <fullName evidence="2">Phosphotransferase family protein</fullName>
    </submittedName>
</protein>
<proteinExistence type="predicted"/>
<dbReference type="Gene3D" id="3.90.1200.10">
    <property type="match status" value="1"/>
</dbReference>
<dbReference type="PANTHER" id="PTHR21310">
    <property type="entry name" value="AMINOGLYCOSIDE PHOSPHOTRANSFERASE-RELATED-RELATED"/>
    <property type="match status" value="1"/>
</dbReference>
<sequence>MSGTGAGMPAQTGSRRLMWDALPPAVRKQFELLVGQRVVTAVSQPGGFSEGLAVRARLSDGSGVFVKAAHAPTSPAAASHHRQEIAISQRLPIDAPVPRLLHVHDDGEWVALVFEEIPGNLPAQPWQRDDLDRVLAAISDLVNALTPAPIDASLPALPRLGGWADLTQPVARERIRALSGWAADHLDDLVALESGADVAGSTLLHGDLYPFNLLLTPDRVVVIDWPHAWIGAPFCDLVTLLSSARLSGVDPQPIVESHPLTRGAGREQIDGLLALHSGFLLRSAVSAGPDADPNIVAMMTALGLASVQWLADRWPPTK</sequence>
<keyword evidence="3" id="KW-1185">Reference proteome</keyword>